<dbReference type="EMBL" id="JARAKH010000001">
    <property type="protein sequence ID" value="KAK8407710.1"/>
    <property type="molecule type" value="Genomic_DNA"/>
</dbReference>
<dbReference type="Proteomes" id="UP001487740">
    <property type="component" value="Unassembled WGS sequence"/>
</dbReference>
<evidence type="ECO:0000313" key="1">
    <source>
        <dbReference type="EMBL" id="KAK8407710.1"/>
    </source>
</evidence>
<gene>
    <name evidence="1" type="ORF">O3P69_002330</name>
</gene>
<organism evidence="1 2">
    <name type="scientific">Scylla paramamosain</name>
    <name type="common">Mud crab</name>
    <dbReference type="NCBI Taxonomy" id="85552"/>
    <lineage>
        <taxon>Eukaryota</taxon>
        <taxon>Metazoa</taxon>
        <taxon>Ecdysozoa</taxon>
        <taxon>Arthropoda</taxon>
        <taxon>Crustacea</taxon>
        <taxon>Multicrustacea</taxon>
        <taxon>Malacostraca</taxon>
        <taxon>Eumalacostraca</taxon>
        <taxon>Eucarida</taxon>
        <taxon>Decapoda</taxon>
        <taxon>Pleocyemata</taxon>
        <taxon>Brachyura</taxon>
        <taxon>Eubrachyura</taxon>
        <taxon>Portunoidea</taxon>
        <taxon>Portunidae</taxon>
        <taxon>Portuninae</taxon>
        <taxon>Scylla</taxon>
    </lineage>
</organism>
<dbReference type="AlphaFoldDB" id="A0AAW0V686"/>
<name>A0AAW0V686_SCYPA</name>
<accession>A0AAW0V686</accession>
<proteinExistence type="predicted"/>
<protein>
    <submittedName>
        <fullName evidence="1">Uncharacterized protein</fullName>
    </submittedName>
</protein>
<keyword evidence="2" id="KW-1185">Reference proteome</keyword>
<sequence>MWLRSPPPCLSGPPVDPLSPLSMLSFPYSDNTHVLALFLFAFLALGDSCRTAFVCRGRTCHVDDVTSLARVYTRDKIARRLHAWPSLKCPPSGATSSPRPPLRPNATPRLLLAASLLSAASSCSFSLPEALERTRGCSELLLGEQSLGGESSSFATLSPNPRARRSSGGVVWVERRGSGWRCSDECFLEALVAWPSWSSGYLAPRTPSAGGVQVGGAEGFTPANRKHQSINILFRVEVHHWGPGQHGQ</sequence>
<reference evidence="1 2" key="1">
    <citation type="submission" date="2023-03" db="EMBL/GenBank/DDBJ databases">
        <title>High-quality genome of Scylla paramamosain provides insights in environmental adaptation.</title>
        <authorList>
            <person name="Zhang L."/>
        </authorList>
    </citation>
    <scope>NUCLEOTIDE SEQUENCE [LARGE SCALE GENOMIC DNA]</scope>
    <source>
        <strain evidence="1">LZ_2023a</strain>
        <tissue evidence="1">Muscle</tissue>
    </source>
</reference>
<evidence type="ECO:0000313" key="2">
    <source>
        <dbReference type="Proteomes" id="UP001487740"/>
    </source>
</evidence>
<comment type="caution">
    <text evidence="1">The sequence shown here is derived from an EMBL/GenBank/DDBJ whole genome shotgun (WGS) entry which is preliminary data.</text>
</comment>